<evidence type="ECO:0000313" key="2">
    <source>
        <dbReference type="Proteomes" id="UP000001054"/>
    </source>
</evidence>
<accession>C3MG92</accession>
<gene>
    <name evidence="1" type="ordered locus">NGR_c24060</name>
</gene>
<keyword evidence="2" id="KW-1185">Reference proteome</keyword>
<dbReference type="EMBL" id="CP001389">
    <property type="protein sequence ID" value="ACP26164.1"/>
    <property type="molecule type" value="Genomic_DNA"/>
</dbReference>
<evidence type="ECO:0000313" key="1">
    <source>
        <dbReference type="EMBL" id="ACP26164.1"/>
    </source>
</evidence>
<dbReference type="KEGG" id="rhi:NGR_c24060"/>
<proteinExistence type="predicted"/>
<dbReference type="HOGENOM" id="CLU_2510401_0_0_5"/>
<reference evidence="1 2" key="1">
    <citation type="journal article" date="2009" name="Appl. Environ. Microbiol.">
        <title>Rhizobium sp. strain NGR234 possesses a remarkable number of secretion systems.</title>
        <authorList>
            <person name="Schmeisser C."/>
            <person name="Liesegang H."/>
            <person name="Krysciak D."/>
            <person name="Bakkou N."/>
            <person name="Le Quere A."/>
            <person name="Wollherr A."/>
            <person name="Heinemeyer I."/>
            <person name="Morgenstern B."/>
            <person name="Pommerening-Roeser A."/>
            <person name="Flores M."/>
            <person name="Palacios R."/>
            <person name="Brenner S."/>
            <person name="Gottschalk G."/>
            <person name="Schmitz R.A."/>
            <person name="Broughton W.J."/>
            <person name="Perret X."/>
            <person name="Strittmatter A.W."/>
            <person name="Streit W.R."/>
        </authorList>
    </citation>
    <scope>NUCLEOTIDE SEQUENCE [LARGE SCALE GENOMIC DNA]</scope>
    <source>
        <strain evidence="2">NBRC 101917 / NGR234</strain>
    </source>
</reference>
<name>C3MG92_SINFN</name>
<dbReference type="Proteomes" id="UP000001054">
    <property type="component" value="Chromosome"/>
</dbReference>
<dbReference type="AlphaFoldDB" id="C3MG92"/>
<sequence length="85" mass="9590">MPEYSALHRVVVDMPSIRRISTVARNTSPASLPRLLPLSVCWFRLADRNIRKIALTERGTRSTAPCVFQAHKGRCSTLNGCMFYP</sequence>
<organism evidence="1 2">
    <name type="scientific">Sinorhizobium fredii (strain NBRC 101917 / NGR234)</name>
    <dbReference type="NCBI Taxonomy" id="394"/>
    <lineage>
        <taxon>Bacteria</taxon>
        <taxon>Pseudomonadati</taxon>
        <taxon>Pseudomonadota</taxon>
        <taxon>Alphaproteobacteria</taxon>
        <taxon>Hyphomicrobiales</taxon>
        <taxon>Rhizobiaceae</taxon>
        <taxon>Sinorhizobium/Ensifer group</taxon>
        <taxon>Sinorhizobium</taxon>
    </lineage>
</organism>
<dbReference type="STRING" id="394.NGR_c24060"/>
<protein>
    <submittedName>
        <fullName evidence="1">Uncharacterized protein</fullName>
    </submittedName>
</protein>